<proteinExistence type="predicted"/>
<protein>
    <submittedName>
        <fullName evidence="1">10586_t:CDS:1</fullName>
    </submittedName>
</protein>
<dbReference type="AlphaFoldDB" id="A0A9N9GT57"/>
<evidence type="ECO:0000313" key="1">
    <source>
        <dbReference type="EMBL" id="CAG8632729.1"/>
    </source>
</evidence>
<dbReference type="EMBL" id="CAJVPJ010002989">
    <property type="protein sequence ID" value="CAG8632729.1"/>
    <property type="molecule type" value="Genomic_DNA"/>
</dbReference>
<evidence type="ECO:0000313" key="2">
    <source>
        <dbReference type="Proteomes" id="UP000789572"/>
    </source>
</evidence>
<keyword evidence="2" id="KW-1185">Reference proteome</keyword>
<sequence>MSLFVSDDDSNYSDHNSGENGLFGKIDINSVFEGASGRKRLQLQSQFHGDCRFNLTEDFMSDRSDEISRALSEEKAIYSNQCLVTEYSTKLPETPEWEEIRRFGPEAPMVIGDNFPTKNLATSMPVVPKDVRIEIKADLKRLFTPNAMN</sequence>
<comment type="caution">
    <text evidence="1">The sequence shown here is derived from an EMBL/GenBank/DDBJ whole genome shotgun (WGS) entry which is preliminary data.</text>
</comment>
<organism evidence="1 2">
    <name type="scientific">Paraglomus occultum</name>
    <dbReference type="NCBI Taxonomy" id="144539"/>
    <lineage>
        <taxon>Eukaryota</taxon>
        <taxon>Fungi</taxon>
        <taxon>Fungi incertae sedis</taxon>
        <taxon>Mucoromycota</taxon>
        <taxon>Glomeromycotina</taxon>
        <taxon>Glomeromycetes</taxon>
        <taxon>Paraglomerales</taxon>
        <taxon>Paraglomeraceae</taxon>
        <taxon>Paraglomus</taxon>
    </lineage>
</organism>
<dbReference type="Proteomes" id="UP000789572">
    <property type="component" value="Unassembled WGS sequence"/>
</dbReference>
<reference evidence="1" key="1">
    <citation type="submission" date="2021-06" db="EMBL/GenBank/DDBJ databases">
        <authorList>
            <person name="Kallberg Y."/>
            <person name="Tangrot J."/>
            <person name="Rosling A."/>
        </authorList>
    </citation>
    <scope>NUCLEOTIDE SEQUENCE</scope>
    <source>
        <strain evidence="1">IA702</strain>
    </source>
</reference>
<accession>A0A9N9GT57</accession>
<dbReference type="OrthoDB" id="21643at2759"/>
<feature type="non-terminal residue" evidence="1">
    <location>
        <position position="149"/>
    </location>
</feature>
<name>A0A9N9GT57_9GLOM</name>
<gene>
    <name evidence="1" type="ORF">POCULU_LOCUS8982</name>
</gene>